<keyword evidence="2" id="KW-1185">Reference proteome</keyword>
<gene>
    <name evidence="1" type="ORF">ACI1P1_18345</name>
</gene>
<reference evidence="1" key="1">
    <citation type="submission" date="2024-12" db="EMBL/GenBank/DDBJ databases">
        <authorList>
            <person name="Wu N."/>
        </authorList>
    </citation>
    <scope>NUCLEOTIDE SEQUENCE</scope>
    <source>
        <strain evidence="1">P15</strain>
    </source>
</reference>
<comment type="caution">
    <text evidence="1">The sequence shown here is derived from an EMBL/GenBank/DDBJ whole genome shotgun (WGS) entry which is preliminary data.</text>
</comment>
<proteinExistence type="predicted"/>
<accession>A0ACC7NZY8</accession>
<evidence type="ECO:0000313" key="2">
    <source>
        <dbReference type="Proteomes" id="UP001631969"/>
    </source>
</evidence>
<dbReference type="Proteomes" id="UP001631969">
    <property type="component" value="Unassembled WGS sequence"/>
</dbReference>
<name>A0ACC7NZY8_9BACL</name>
<sequence>MKLMRVGWLRLMLVLALVVAGIGPWAAAPEVQAAGAVYYVDAVGGNDNNAGTSAGTAWKTLAKVNATVFQPGDAILFKADGVWTGTLSPQGSGVQGQPITMDMYGSGRKPLIAGAGAAAAVYFYNQEQWEVRNLEITNDAATKGIRRGIHVDGSSGTWSNPKVYRHFVFENLDIHHVKGDVSTDYAHNGGIIVWGTAWDYHVADVVVKNSKIYTVDSVGIYIYGAQKAYSSGFRVADNVIYDIGADGAFILDTTGGVIENNVVYDTHLRASGYHVPLWVFSNKNSVIQFNEVYNTAPGGDAMAYDADYRSDGTIIQYNYSHNNAGGAFLVVNDGTVATNSNTNTIIRYNISQNDGGAVFNFSGTPDTTTIYNNTVYLPRSSTAKVVDVLNWGGYAKNTYYYNNLIYNLGSGGYNFAGSTNNVFDYNLFYGNHPTGEPADAHKQTAEPQLASPGSGGIGKHTLAGYQLLNTSPAIGTGKIITNNGGRDFFGNPVAAGTAPNIGAYQGPGLDPNNLPPLPQPPQEENLLKNAGFEAGDFTNWPTHYNGATVEASNAYAGAYAAKLTGSYAGAEQTVSGLYPNTIYKLYAYGKSTGGGDAVIGVKNYGGTAKDVHVSSTAYTKKELTFTTGSDSNSATIYLYKAGGGGEVWFDALELIQFSAAPDGPSGPVYTVGTSDEFNAAALNSQWRWVRENSANWSLSANPGSLRIVSEAGDIVDGGATAKNILLTGAPEGNWMIETKMSGKPSARWAQGGLIAYVDDSTYFRMTRLYGSGNQFQFTKQINAVREHMEVADTIQSAVSYMRILKYGNTYSGYYSADGVTYTQVWTTQTADLSNLKIGLIVCAGTGLTADFDYFRIVTDGLTPPSSPTPTPTPTATPTATPTPTPTPSVTPTPTPTATPTATPTSTPTATPTATPTSTPTATPTPTPVAVTGVVLNKSNLLLQEDQTFTLTATVAPTNASNKTVLWSSDNPTSVTVNVYGVVTAAGPGTAVVTATTADGAKTAACTIKVVAAVNLLANPGFETGDFTGWPTHFTQSAIVNSNARTGDYAARLTTAYGGIEQYISGLTPNTTYVLKGWAKGTNGEFGVRNYGSYQRQVYVNAADYTQGEITFTTGSTNTTVTVFMYKRAAAGEVYFDDLELMIKTPQ</sequence>
<protein>
    <submittedName>
        <fullName evidence="1">Right-handed parallel beta-helix repeat-containing protein</fullName>
    </submittedName>
</protein>
<evidence type="ECO:0000313" key="1">
    <source>
        <dbReference type="EMBL" id="MFM9330263.1"/>
    </source>
</evidence>
<dbReference type="EMBL" id="JBJURJ010000012">
    <property type="protein sequence ID" value="MFM9330263.1"/>
    <property type="molecule type" value="Genomic_DNA"/>
</dbReference>
<organism evidence="1 2">
    <name type="scientific">Paenibacillus mesotrionivorans</name>
    <dbReference type="NCBI Taxonomy" id="3160968"/>
    <lineage>
        <taxon>Bacteria</taxon>
        <taxon>Bacillati</taxon>
        <taxon>Bacillota</taxon>
        <taxon>Bacilli</taxon>
        <taxon>Bacillales</taxon>
        <taxon>Paenibacillaceae</taxon>
        <taxon>Paenibacillus</taxon>
    </lineage>
</organism>